<evidence type="ECO:0000313" key="2">
    <source>
        <dbReference type="EMBL" id="GAN54005.1"/>
    </source>
</evidence>
<dbReference type="AlphaFoldDB" id="A0A0D6MKM9"/>
<dbReference type="STRING" id="1231623.Tasa_014_026"/>
<dbReference type="PANTHER" id="PTHR33490:SF1">
    <property type="entry name" value="SLL1233 PROTEIN"/>
    <property type="match status" value="1"/>
</dbReference>
<comment type="caution">
    <text evidence="2">The sequence shown here is derived from an EMBL/GenBank/DDBJ whole genome shotgun (WGS) entry which is preliminary data.</text>
</comment>
<organism evidence="2 3">
    <name type="scientific">Tanticharoenia sakaeratensis NBRC 103193</name>
    <dbReference type="NCBI Taxonomy" id="1231623"/>
    <lineage>
        <taxon>Bacteria</taxon>
        <taxon>Pseudomonadati</taxon>
        <taxon>Pseudomonadota</taxon>
        <taxon>Alphaproteobacteria</taxon>
        <taxon>Acetobacterales</taxon>
        <taxon>Acetobacteraceae</taxon>
        <taxon>Tanticharoenia</taxon>
    </lineage>
</organism>
<evidence type="ECO:0000313" key="3">
    <source>
        <dbReference type="Proteomes" id="UP000032679"/>
    </source>
</evidence>
<protein>
    <recommendedName>
        <fullName evidence="1">Transglutaminase-like domain-containing protein</fullName>
    </recommendedName>
</protein>
<keyword evidence="3" id="KW-1185">Reference proteome</keyword>
<dbReference type="Proteomes" id="UP000032679">
    <property type="component" value="Unassembled WGS sequence"/>
</dbReference>
<dbReference type="Gene3D" id="3.10.620.30">
    <property type="match status" value="1"/>
</dbReference>
<dbReference type="InterPro" id="IPR002931">
    <property type="entry name" value="Transglutaminase-like"/>
</dbReference>
<sequence length="311" mass="34277">MPVYAVEHTTTYRYRRPVGFGEHRLMGRPRDAADQRLIDWSVEISPDPDRVTSVQDAFGNLVTLISISARARELRVVNRLRVDHHPSDPDAGSLADYAASWPFAYDADDTADLARAREPHAPDPGHVVGRWARRFLNGTATPTLDMLRAMTNAIRDDFTYRARFEEGVQDPARTLALRTGTCRDYAVLMMEAVRSLGLAARFVTGYLHTPSVGPQRVGAGATHAWLEVFLPGLGWVDFDPTNAIVGSRDLIRVACVRDWRQAVPLAGTWTGFPSDSLGMDVSVRVEDMTPGMTPASQSTVVPFAERQACAG</sequence>
<dbReference type="OrthoDB" id="9804023at2"/>
<name>A0A0D6MKM9_9PROT</name>
<dbReference type="InterPro" id="IPR038765">
    <property type="entry name" value="Papain-like_cys_pep_sf"/>
</dbReference>
<dbReference type="PANTHER" id="PTHR33490">
    <property type="entry name" value="BLR5614 PROTEIN-RELATED"/>
    <property type="match status" value="1"/>
</dbReference>
<dbReference type="EMBL" id="BALE01000014">
    <property type="protein sequence ID" value="GAN54005.1"/>
    <property type="molecule type" value="Genomic_DNA"/>
</dbReference>
<dbReference type="SMART" id="SM00460">
    <property type="entry name" value="TGc"/>
    <property type="match status" value="1"/>
</dbReference>
<accession>A0A0D6MKM9</accession>
<dbReference type="RefSeq" id="WP_048848512.1">
    <property type="nucleotide sequence ID" value="NZ_BALE01000014.1"/>
</dbReference>
<reference evidence="2 3" key="1">
    <citation type="submission" date="2012-10" db="EMBL/GenBank/DDBJ databases">
        <title>Genome sequencing of Tanticharoenia sakaeratensis NBRC 103193.</title>
        <authorList>
            <person name="Azuma Y."/>
            <person name="Hadano H."/>
            <person name="Hirakawa H."/>
            <person name="Matsushita K."/>
        </authorList>
    </citation>
    <scope>NUCLEOTIDE SEQUENCE [LARGE SCALE GENOMIC DNA]</scope>
    <source>
        <strain evidence="2 3">NBRC 103193</strain>
    </source>
</reference>
<dbReference type="Pfam" id="PF01841">
    <property type="entry name" value="Transglut_core"/>
    <property type="match status" value="1"/>
</dbReference>
<dbReference type="SUPFAM" id="SSF54001">
    <property type="entry name" value="Cysteine proteinases"/>
    <property type="match status" value="1"/>
</dbReference>
<feature type="domain" description="Transglutaminase-like" evidence="1">
    <location>
        <begin position="174"/>
        <end position="242"/>
    </location>
</feature>
<proteinExistence type="predicted"/>
<dbReference type="Pfam" id="PF08379">
    <property type="entry name" value="Bact_transglu_N"/>
    <property type="match status" value="1"/>
</dbReference>
<evidence type="ECO:0000259" key="1">
    <source>
        <dbReference type="SMART" id="SM00460"/>
    </source>
</evidence>
<gene>
    <name evidence="2" type="ORF">Tasa_014_026</name>
</gene>
<dbReference type="InterPro" id="IPR013589">
    <property type="entry name" value="Bac_transglu_N"/>
</dbReference>